<comment type="caution">
    <text evidence="2">The sequence shown here is derived from an EMBL/GenBank/DDBJ whole genome shotgun (WGS) entry which is preliminary data.</text>
</comment>
<name>A0ABR1YJR9_9PEZI</name>
<reference evidence="2 3" key="1">
    <citation type="submission" date="2024-04" db="EMBL/GenBank/DDBJ databases">
        <title>Phyllosticta paracitricarpa is synonymous to the EU quarantine fungus P. citricarpa based on phylogenomic analyses.</title>
        <authorList>
            <consortium name="Lawrence Berkeley National Laboratory"/>
            <person name="Van Ingen-Buijs V.A."/>
            <person name="Van Westerhoven A.C."/>
            <person name="Haridas S."/>
            <person name="Skiadas P."/>
            <person name="Martin F."/>
            <person name="Groenewald J.Z."/>
            <person name="Crous P.W."/>
            <person name="Seidl M.F."/>
        </authorList>
    </citation>
    <scope>NUCLEOTIDE SEQUENCE [LARGE SCALE GENOMIC DNA]</scope>
    <source>
        <strain evidence="2 3">CBS 123374</strain>
    </source>
</reference>
<evidence type="ECO:0000313" key="2">
    <source>
        <dbReference type="EMBL" id="KAK8232047.1"/>
    </source>
</evidence>
<sequence>MPRIRYYAALNDVRARRLEYRREDSSESLDSVITTQLEMMMALPAIADRPTRLSQQRISISTSCSTIVNTEMEPTQRPGQSFLVPALHQVSNDASSEGSTLIDDQGSSDNTERASVYSDDWCSLSDGPVTASPHIRQSAPTEHFKRSRLSAGWKKYRNLLKCF</sequence>
<organism evidence="2 3">
    <name type="scientific">Phyllosticta capitalensis</name>
    <dbReference type="NCBI Taxonomy" id="121624"/>
    <lineage>
        <taxon>Eukaryota</taxon>
        <taxon>Fungi</taxon>
        <taxon>Dikarya</taxon>
        <taxon>Ascomycota</taxon>
        <taxon>Pezizomycotina</taxon>
        <taxon>Dothideomycetes</taxon>
        <taxon>Dothideomycetes incertae sedis</taxon>
        <taxon>Botryosphaeriales</taxon>
        <taxon>Phyllostictaceae</taxon>
        <taxon>Phyllosticta</taxon>
    </lineage>
</organism>
<keyword evidence="3" id="KW-1185">Reference proteome</keyword>
<evidence type="ECO:0000256" key="1">
    <source>
        <dbReference type="SAM" id="MobiDB-lite"/>
    </source>
</evidence>
<accession>A0ABR1YJR9</accession>
<gene>
    <name evidence="2" type="ORF">HDK90DRAFT_512017</name>
</gene>
<protein>
    <submittedName>
        <fullName evidence="2">Uncharacterized protein</fullName>
    </submittedName>
</protein>
<dbReference type="EMBL" id="JBBWRZ010000007">
    <property type="protein sequence ID" value="KAK8232047.1"/>
    <property type="molecule type" value="Genomic_DNA"/>
</dbReference>
<proteinExistence type="predicted"/>
<feature type="region of interest" description="Disordered" evidence="1">
    <location>
        <begin position="94"/>
        <end position="113"/>
    </location>
</feature>
<evidence type="ECO:0000313" key="3">
    <source>
        <dbReference type="Proteomes" id="UP001492380"/>
    </source>
</evidence>
<dbReference type="Proteomes" id="UP001492380">
    <property type="component" value="Unassembled WGS sequence"/>
</dbReference>